<evidence type="ECO:0000313" key="2">
    <source>
        <dbReference type="EMBL" id="PTQ62318.1"/>
    </source>
</evidence>
<dbReference type="AlphaFoldDB" id="A0A2T5GSL2"/>
<evidence type="ECO:0000256" key="1">
    <source>
        <dbReference type="SAM" id="SignalP"/>
    </source>
</evidence>
<feature type="signal peptide" evidence="1">
    <location>
        <begin position="1"/>
        <end position="17"/>
    </location>
</feature>
<sequence length="113" mass="12447">MKRIMILGLLACGSASSAQFIVSGPYIAPGSTSSQFAAYQGISPQALGFAAASDGITPTMRRQREERARQVYAMFPELRDEMARASPDRARYMYAKAEHKAIWANVQAKRMVD</sequence>
<feature type="chain" id="PRO_5015549204" evidence="1">
    <location>
        <begin position="18"/>
        <end position="113"/>
    </location>
</feature>
<dbReference type="EMBL" id="QAOG01000001">
    <property type="protein sequence ID" value="PTQ62318.1"/>
    <property type="molecule type" value="Genomic_DNA"/>
</dbReference>
<proteinExistence type="predicted"/>
<name>A0A2T5GSL2_9SPHN</name>
<evidence type="ECO:0000313" key="3">
    <source>
        <dbReference type="Proteomes" id="UP000244189"/>
    </source>
</evidence>
<gene>
    <name evidence="2" type="ORF">C8J26_0597</name>
</gene>
<protein>
    <submittedName>
        <fullName evidence="2">Uncharacterized protein</fullName>
    </submittedName>
</protein>
<dbReference type="Proteomes" id="UP000244189">
    <property type="component" value="Unassembled WGS sequence"/>
</dbReference>
<reference evidence="2 3" key="1">
    <citation type="submission" date="2018-04" db="EMBL/GenBank/DDBJ databases">
        <title>Genomic Encyclopedia of Type Strains, Phase III (KMG-III): the genomes of soil and plant-associated and newly described type strains.</title>
        <authorList>
            <person name="Whitman W."/>
        </authorList>
    </citation>
    <scope>NUCLEOTIDE SEQUENCE [LARGE SCALE GENOMIC DNA]</scope>
    <source>
        <strain evidence="2 3">MA101b</strain>
    </source>
</reference>
<organism evidence="2 3">
    <name type="scientific">Sphingomonas aurantiaca</name>
    <dbReference type="NCBI Taxonomy" id="185949"/>
    <lineage>
        <taxon>Bacteria</taxon>
        <taxon>Pseudomonadati</taxon>
        <taxon>Pseudomonadota</taxon>
        <taxon>Alphaproteobacteria</taxon>
        <taxon>Sphingomonadales</taxon>
        <taxon>Sphingomonadaceae</taxon>
        <taxon>Sphingomonas</taxon>
    </lineage>
</organism>
<accession>A0A2T5GSL2</accession>
<keyword evidence="1" id="KW-0732">Signal</keyword>
<keyword evidence="3" id="KW-1185">Reference proteome</keyword>
<comment type="caution">
    <text evidence="2">The sequence shown here is derived from an EMBL/GenBank/DDBJ whole genome shotgun (WGS) entry which is preliminary data.</text>
</comment>
<dbReference type="RefSeq" id="WP_056412430.1">
    <property type="nucleotide sequence ID" value="NZ_JASPFN010000001.1"/>
</dbReference>